<feature type="compositionally biased region" description="Polar residues" evidence="1">
    <location>
        <begin position="1"/>
        <end position="20"/>
    </location>
</feature>
<feature type="region of interest" description="Disordered" evidence="1">
    <location>
        <begin position="1"/>
        <end position="24"/>
    </location>
</feature>
<proteinExistence type="predicted"/>
<sequence length="125" mass="13925">MDPSILRTQESTLPSVSLRPSSAGPHRAAKVAGLSHDQAYPEVGKDCSCQIHYFACNPIIVTLFHSILSGVSPPERRALASKRSRAPLPQQNWHGCYNAYIWYRPVEAGFRKSSATTGWTTRLWE</sequence>
<dbReference type="AlphaFoldDB" id="A0A433DDX7"/>
<evidence type="ECO:0000313" key="3">
    <source>
        <dbReference type="Proteomes" id="UP000268093"/>
    </source>
</evidence>
<evidence type="ECO:0000256" key="1">
    <source>
        <dbReference type="SAM" id="MobiDB-lite"/>
    </source>
</evidence>
<dbReference type="Proteomes" id="UP000268093">
    <property type="component" value="Unassembled WGS sequence"/>
</dbReference>
<keyword evidence="3" id="KW-1185">Reference proteome</keyword>
<accession>A0A433DDX7</accession>
<comment type="caution">
    <text evidence="2">The sequence shown here is derived from an EMBL/GenBank/DDBJ whole genome shotgun (WGS) entry which is preliminary data.</text>
</comment>
<name>A0A433DDX7_9FUNG</name>
<gene>
    <name evidence="2" type="ORF">BC936DRAFT_143443</name>
</gene>
<dbReference type="EMBL" id="RBNI01002690">
    <property type="protein sequence ID" value="RUP49028.1"/>
    <property type="molecule type" value="Genomic_DNA"/>
</dbReference>
<evidence type="ECO:0000313" key="2">
    <source>
        <dbReference type="EMBL" id="RUP49028.1"/>
    </source>
</evidence>
<protein>
    <submittedName>
        <fullName evidence="2">Uncharacterized protein</fullName>
    </submittedName>
</protein>
<reference evidence="2 3" key="1">
    <citation type="journal article" date="2018" name="New Phytol.">
        <title>Phylogenomics of Endogonaceae and evolution of mycorrhizas within Mucoromycota.</title>
        <authorList>
            <person name="Chang Y."/>
            <person name="Desiro A."/>
            <person name="Na H."/>
            <person name="Sandor L."/>
            <person name="Lipzen A."/>
            <person name="Clum A."/>
            <person name="Barry K."/>
            <person name="Grigoriev I.V."/>
            <person name="Martin F.M."/>
            <person name="Stajich J.E."/>
            <person name="Smith M.E."/>
            <person name="Bonito G."/>
            <person name="Spatafora J.W."/>
        </authorList>
    </citation>
    <scope>NUCLEOTIDE SEQUENCE [LARGE SCALE GENOMIC DNA]</scope>
    <source>
        <strain evidence="2 3">GMNB39</strain>
    </source>
</reference>
<organism evidence="2 3">
    <name type="scientific">Jimgerdemannia flammicorona</name>
    <dbReference type="NCBI Taxonomy" id="994334"/>
    <lineage>
        <taxon>Eukaryota</taxon>
        <taxon>Fungi</taxon>
        <taxon>Fungi incertae sedis</taxon>
        <taxon>Mucoromycota</taxon>
        <taxon>Mucoromycotina</taxon>
        <taxon>Endogonomycetes</taxon>
        <taxon>Endogonales</taxon>
        <taxon>Endogonaceae</taxon>
        <taxon>Jimgerdemannia</taxon>
    </lineage>
</organism>